<feature type="transmembrane region" description="Helical" evidence="1">
    <location>
        <begin position="82"/>
        <end position="101"/>
    </location>
</feature>
<keyword evidence="1" id="KW-1133">Transmembrane helix</keyword>
<reference evidence="2" key="1">
    <citation type="submission" date="2020-01" db="EMBL/GenBank/DDBJ databases">
        <authorList>
            <person name="Meier V. D."/>
            <person name="Meier V D."/>
        </authorList>
    </citation>
    <scope>NUCLEOTIDE SEQUENCE</scope>
    <source>
        <strain evidence="2">HLG_WM_MAG_09</strain>
    </source>
</reference>
<dbReference type="PANTHER" id="PTHR37308">
    <property type="entry name" value="INTEGRAL MEMBRANE PROTEIN"/>
    <property type="match status" value="1"/>
</dbReference>
<feature type="transmembrane region" description="Helical" evidence="1">
    <location>
        <begin position="187"/>
        <end position="203"/>
    </location>
</feature>
<protein>
    <submittedName>
        <fullName evidence="2">Integral membrane protein</fullName>
    </submittedName>
</protein>
<organism evidence="2">
    <name type="scientific">uncultured Thiotrichaceae bacterium</name>
    <dbReference type="NCBI Taxonomy" id="298394"/>
    <lineage>
        <taxon>Bacteria</taxon>
        <taxon>Pseudomonadati</taxon>
        <taxon>Pseudomonadota</taxon>
        <taxon>Gammaproteobacteria</taxon>
        <taxon>Thiotrichales</taxon>
        <taxon>Thiotrichaceae</taxon>
        <taxon>environmental samples</taxon>
    </lineage>
</organism>
<proteinExistence type="predicted"/>
<feature type="transmembrane region" description="Helical" evidence="1">
    <location>
        <begin position="240"/>
        <end position="257"/>
    </location>
</feature>
<sequence length="313" mass="33270">MFFFLIFNPKTHIMNENVSNFIKGLAMGAANVIPGVSGGTVALVTGIYERLINALKSCDLDALKLLLARDFKGAWQHIDGNFLTAILGGVAVSIVSLAKVLEHLLGHFEVLTMAFFFGLIAVSTISVGRTVKQWGASTLLALALGTLLAISVAMLAPAGENANAAYLFLCGVVAICSMILPGLSGSFVLIIMGNYALVLGAVGRFDMGILLPMALGCGLGLLAFAHVLAWVYAKFHDQTVALMTGFILGSLAIIWPWKNTLTEVVIREGKDDKLIITGYEWFVPSLGDSSTLMALGLMVVGGLMIWGMEKVSK</sequence>
<dbReference type="Pfam" id="PF04018">
    <property type="entry name" value="VCA0040-like"/>
    <property type="match status" value="1"/>
</dbReference>
<keyword evidence="1" id="KW-0812">Transmembrane</keyword>
<dbReference type="AlphaFoldDB" id="A0A6S6SWT1"/>
<gene>
    <name evidence="2" type="ORF">HELGO_WM82738</name>
</gene>
<keyword evidence="1" id="KW-0472">Membrane</keyword>
<dbReference type="InterPro" id="IPR007163">
    <property type="entry name" value="VCA0040-like"/>
</dbReference>
<feature type="transmembrane region" description="Helical" evidence="1">
    <location>
        <begin position="139"/>
        <end position="158"/>
    </location>
</feature>
<evidence type="ECO:0000313" key="2">
    <source>
        <dbReference type="EMBL" id="CAA6811521.1"/>
    </source>
</evidence>
<name>A0A6S6SWT1_9GAMM</name>
<feature type="transmembrane region" description="Helical" evidence="1">
    <location>
        <begin position="290"/>
        <end position="308"/>
    </location>
</feature>
<feature type="transmembrane region" description="Helical" evidence="1">
    <location>
        <begin position="209"/>
        <end position="233"/>
    </location>
</feature>
<feature type="transmembrane region" description="Helical" evidence="1">
    <location>
        <begin position="107"/>
        <end position="127"/>
    </location>
</feature>
<dbReference type="EMBL" id="CACVAT010000173">
    <property type="protein sequence ID" value="CAA6811521.1"/>
    <property type="molecule type" value="Genomic_DNA"/>
</dbReference>
<evidence type="ECO:0000256" key="1">
    <source>
        <dbReference type="SAM" id="Phobius"/>
    </source>
</evidence>
<dbReference type="PANTHER" id="PTHR37308:SF1">
    <property type="entry name" value="POLYPRENYL-PHOSPHATE TRANSPORTER"/>
    <property type="match status" value="1"/>
</dbReference>
<accession>A0A6S6SWT1</accession>